<dbReference type="Proteomes" id="UP001231649">
    <property type="component" value="Chromosome 21"/>
</dbReference>
<protein>
    <submittedName>
        <fullName evidence="1">Uncharacterized protein</fullName>
    </submittedName>
</protein>
<sequence>MIRALSSLLAVMMAAPTSAVIPRVTPLVSPCPNVFNYDTAAAESTRWNGVVTLTTEIPLYALWLNIVLDNKANILGNWVGEVTTDDNIDFKIENTKMTIKPGTLTVPFFIQYKEGDIPPKLVAIRFNGKEICQIETPQVTQIVDPVKVISYEEVTVKTTAEPTVTTTSRNYNKQTTKAQYWYQRTTPTPSTTTAQPSQYWTEARTTESTLQTTRKNQYWQQTTPTLKPIYWTQATTEVKSQTTEKTPVWSYGKSDNNQRVTSTVKPTNQTLSQSRTDPAPRITTVQNSGSKVQSWASSQTQTKDRNRTENYQTESQVPTTSVNQYKVQNEVKQQNSVNPLVWPNVPVVQDVVPLNVSSSGTRLNNSQIVVKQIGQTKYWSKIPSENTTGSSVHSGTDNASGRWSENAPSGLQNEPYAKVSIKQAVSSQNYDQTTEAPLYVRPADRQIISSSYNSDRRTQANSGFGNENTVQTTEHRQLNTGGIRPVHLENNDAKRSQASWSGEGYETWVEPATNAMVIQSGVDSSGYLEHDGRIKTLDRSSLSSDRLIEQYESNSKQEEYYDGGVPVLYIPDHRQYRAEPTCGKVLLNKERGANLKSTETLEGQWPWQIALYQQQTSVDFRYICGGTLVSKRHVVTAAHCVTKKKSSKTVNKNTLTVYLGKHNLRNSVEGVQVKFVNRILIYPEYDASTFKKDLAILELREEVTFSDRVQPICLWPEDETDLQNVLWKTGSIVGWGYEPNGSPRTELTLLQMTVVDQETCVGSYADFFRLYTSERTYCAGYKNNGAACNGDSGGGMVFQKGDSWYLRGVVSLSVAREGTIGCDPNHYVIFTDVAKFRSWIHDNIEDYI</sequence>
<proteinExistence type="predicted"/>
<reference evidence="1" key="1">
    <citation type="submission" date="2023-03" db="EMBL/GenBank/DDBJ databases">
        <title>Chromosome-level genomes of two armyworms, Mythimna separata and Mythimna loreyi, provide insights into the biosynthesis and reception of sex pheromones.</title>
        <authorList>
            <person name="Zhao H."/>
        </authorList>
    </citation>
    <scope>NUCLEOTIDE SEQUENCE</scope>
    <source>
        <strain evidence="1">BeijingLab</strain>
    </source>
</reference>
<evidence type="ECO:0000313" key="1">
    <source>
        <dbReference type="EMBL" id="KAJ8712852.1"/>
    </source>
</evidence>
<organism evidence="1 2">
    <name type="scientific">Mythimna loreyi</name>
    <dbReference type="NCBI Taxonomy" id="667449"/>
    <lineage>
        <taxon>Eukaryota</taxon>
        <taxon>Metazoa</taxon>
        <taxon>Ecdysozoa</taxon>
        <taxon>Arthropoda</taxon>
        <taxon>Hexapoda</taxon>
        <taxon>Insecta</taxon>
        <taxon>Pterygota</taxon>
        <taxon>Neoptera</taxon>
        <taxon>Endopterygota</taxon>
        <taxon>Lepidoptera</taxon>
        <taxon>Glossata</taxon>
        <taxon>Ditrysia</taxon>
        <taxon>Noctuoidea</taxon>
        <taxon>Noctuidae</taxon>
        <taxon>Noctuinae</taxon>
        <taxon>Hadenini</taxon>
        <taxon>Mythimna</taxon>
    </lineage>
</organism>
<dbReference type="EMBL" id="CM056797">
    <property type="protein sequence ID" value="KAJ8712852.1"/>
    <property type="molecule type" value="Genomic_DNA"/>
</dbReference>
<comment type="caution">
    <text evidence="1">The sequence shown here is derived from an EMBL/GenBank/DDBJ whole genome shotgun (WGS) entry which is preliminary data.</text>
</comment>
<accession>A0ACC2QCK1</accession>
<name>A0ACC2QCK1_9NEOP</name>
<gene>
    <name evidence="1" type="ORF">PYW08_008156</name>
</gene>
<keyword evidence="2" id="KW-1185">Reference proteome</keyword>
<evidence type="ECO:0000313" key="2">
    <source>
        <dbReference type="Proteomes" id="UP001231649"/>
    </source>
</evidence>